<evidence type="ECO:0000256" key="2">
    <source>
        <dbReference type="ARBA" id="ARBA00023015"/>
    </source>
</evidence>
<dbReference type="Ensembl" id="ENSSSUT00005015109.1">
    <property type="protein sequence ID" value="ENSSSUP00005013229.1"/>
    <property type="gene ID" value="ENSSSUG00005008479.1"/>
</dbReference>
<dbReference type="Gene3D" id="2.40.10.10">
    <property type="entry name" value="Trypsin-like serine proteases"/>
    <property type="match status" value="2"/>
</dbReference>
<dbReference type="CDD" id="cd00190">
    <property type="entry name" value="Tryp_SPc"/>
    <property type="match status" value="1"/>
</dbReference>
<feature type="compositionally biased region" description="Basic and acidic residues" evidence="8">
    <location>
        <begin position="111"/>
        <end position="123"/>
    </location>
</feature>
<dbReference type="AlphaFoldDB" id="A0A673TW49"/>
<accession>A0A673TW49</accession>
<gene>
    <name evidence="11" type="primary">TMPRSS12</name>
</gene>
<reference evidence="11 12" key="1">
    <citation type="submission" date="2019-05" db="EMBL/GenBank/DDBJ databases">
        <title>A Chromosome-scale Meerkat (S. suricatta) Genome Assembly.</title>
        <authorList>
            <person name="Dudchenko O."/>
            <person name="Lieberman Aiden E."/>
            <person name="Tung J."/>
            <person name="Barreiro L.B."/>
            <person name="Clutton-Brock T.H."/>
        </authorList>
    </citation>
    <scope>NUCLEOTIDE SEQUENCE [LARGE SCALE GENOMIC DNA]</scope>
</reference>
<reference evidence="11" key="2">
    <citation type="submission" date="2025-08" db="UniProtKB">
        <authorList>
            <consortium name="Ensembl"/>
        </authorList>
    </citation>
    <scope>IDENTIFICATION</scope>
</reference>
<feature type="domain" description="KID" evidence="10">
    <location>
        <begin position="71"/>
        <end position="130"/>
    </location>
</feature>
<dbReference type="PANTHER" id="PTHR45879">
    <property type="entry name" value="CYCLIC AMP RESPONSE ELEMENT-BINDING PROTEIN B"/>
    <property type="match status" value="1"/>
</dbReference>
<evidence type="ECO:0000256" key="6">
    <source>
        <dbReference type="ARBA" id="ARBA00023242"/>
    </source>
</evidence>
<evidence type="ECO:0000259" key="9">
    <source>
        <dbReference type="PROSITE" id="PS50240"/>
    </source>
</evidence>
<dbReference type="InterPro" id="IPR033116">
    <property type="entry name" value="TRYPSIN_SER"/>
</dbReference>
<feature type="region of interest" description="Disordered" evidence="8">
    <location>
        <begin position="1"/>
        <end position="22"/>
    </location>
</feature>
<name>A0A673TW49_SURSU</name>
<dbReference type="SMART" id="SM00020">
    <property type="entry name" value="Tryp_SPc"/>
    <property type="match status" value="1"/>
</dbReference>
<keyword evidence="2" id="KW-0805">Transcription regulation</keyword>
<dbReference type="GO" id="GO:0004252">
    <property type="term" value="F:serine-type endopeptidase activity"/>
    <property type="evidence" value="ECO:0007669"/>
    <property type="project" value="InterPro"/>
</dbReference>
<dbReference type="FunFam" id="2.40.10.10:FF:000002">
    <property type="entry name" value="Transmembrane protease serine"/>
    <property type="match status" value="1"/>
</dbReference>
<keyword evidence="3" id="KW-0238">DNA-binding</keyword>
<dbReference type="PROSITE" id="PS00135">
    <property type="entry name" value="TRYPSIN_SER"/>
    <property type="match status" value="1"/>
</dbReference>
<dbReference type="GO" id="GO:1990589">
    <property type="term" value="C:ATF4-CREB1 transcription factor complex"/>
    <property type="evidence" value="ECO:0007669"/>
    <property type="project" value="TreeGrafter"/>
</dbReference>
<keyword evidence="6" id="KW-0539">Nucleus</keyword>
<dbReference type="Pfam" id="PF00089">
    <property type="entry name" value="Trypsin"/>
    <property type="match status" value="1"/>
</dbReference>
<sequence length="483" mass="52039">MEESHKGNTSETAPQPGSAVQGARISHIVQQMALRGSAPVTIIPLPGEQVQVQGVIQTAQSSVIHPPHVQTVSSLSESEESQDSSDSIGSSQKAHGILARRPSYRKILKDLSSEDTRGRKGDGENPGVSAVTSMSVPTPIYQTSSGQYIAIAPNGALQLASPGTDGVQGLQTLTMTNSGSTQQGTTILQYAQTSDGQQILVPSNQVVVQTASGDMQTYQIRTTPSAASLPQTVVMTSPVTLTSPTTKTDDPQLKREIRLMKNRDPLMWTAVVGTNNIHGGHPSSKKIKVKAIIVHPGFNLETYVNDIALFHLKKAVRYNDYIQPICLPFDVFQQLDQNTKCFISGWGRTKEEGNVTDVLQEAEVHYISRKICDSEQSYGQKIPTTSFCAGDEDGIFDTCRGDSGGPLMCYLPEHSRFFVMGITSYGYGCGRKNFPGVYCGPSFYRQWLTDHFSGASSKGICNVNPLLGRVLIASASGVLLGIP</sequence>
<evidence type="ECO:0000313" key="12">
    <source>
        <dbReference type="Proteomes" id="UP000472268"/>
    </source>
</evidence>
<evidence type="ECO:0000256" key="7">
    <source>
        <dbReference type="ARBA" id="ARBA00024195"/>
    </source>
</evidence>
<comment type="subcellular location">
    <subcellularLocation>
        <location evidence="1">Nucleus</location>
    </subcellularLocation>
</comment>
<evidence type="ECO:0000313" key="11">
    <source>
        <dbReference type="Ensembl" id="ENSSSUP00005013229.1"/>
    </source>
</evidence>
<keyword evidence="4" id="KW-1015">Disulfide bond</keyword>
<dbReference type="PROSITE" id="PS50953">
    <property type="entry name" value="KID"/>
    <property type="match status" value="1"/>
</dbReference>
<dbReference type="PANTHER" id="PTHR45879:SF2">
    <property type="entry name" value="CYCLIC AMP-DEPENDENT TRANSCRIPTION FACTOR ATF-1"/>
    <property type="match status" value="1"/>
</dbReference>
<dbReference type="PRINTS" id="PR00041">
    <property type="entry name" value="LEUZIPPRCREB"/>
</dbReference>
<dbReference type="InterPro" id="IPR001630">
    <property type="entry name" value="Leuzip_CREB"/>
</dbReference>
<evidence type="ECO:0008006" key="13">
    <source>
        <dbReference type="Google" id="ProtNLM"/>
    </source>
</evidence>
<comment type="similarity">
    <text evidence="7">Belongs to the peptidase S1 family. CLIP subfamily.</text>
</comment>
<evidence type="ECO:0000256" key="3">
    <source>
        <dbReference type="ARBA" id="ARBA00023125"/>
    </source>
</evidence>
<keyword evidence="5" id="KW-0804">Transcription</keyword>
<keyword evidence="12" id="KW-1185">Reference proteome</keyword>
<organism evidence="11 12">
    <name type="scientific">Suricata suricatta</name>
    <name type="common">Meerkat</name>
    <dbReference type="NCBI Taxonomy" id="37032"/>
    <lineage>
        <taxon>Eukaryota</taxon>
        <taxon>Metazoa</taxon>
        <taxon>Chordata</taxon>
        <taxon>Craniata</taxon>
        <taxon>Vertebrata</taxon>
        <taxon>Euteleostomi</taxon>
        <taxon>Mammalia</taxon>
        <taxon>Eutheria</taxon>
        <taxon>Laurasiatheria</taxon>
        <taxon>Carnivora</taxon>
        <taxon>Feliformia</taxon>
        <taxon>Herpestidae</taxon>
        <taxon>Suricata</taxon>
    </lineage>
</organism>
<dbReference type="InterPro" id="IPR009003">
    <property type="entry name" value="Peptidase_S1_PA"/>
</dbReference>
<dbReference type="PROSITE" id="PS50240">
    <property type="entry name" value="TRYPSIN_DOM"/>
    <property type="match status" value="1"/>
</dbReference>
<feature type="domain" description="Peptidase S1" evidence="9">
    <location>
        <begin position="210"/>
        <end position="453"/>
    </location>
</feature>
<dbReference type="InterPro" id="IPR003102">
    <property type="entry name" value="CREB1-like_pKID"/>
</dbReference>
<dbReference type="GO" id="GO:0000981">
    <property type="term" value="F:DNA-binding transcription factor activity, RNA polymerase II-specific"/>
    <property type="evidence" value="ECO:0007669"/>
    <property type="project" value="TreeGrafter"/>
</dbReference>
<dbReference type="InterPro" id="IPR001254">
    <property type="entry name" value="Trypsin_dom"/>
</dbReference>
<evidence type="ECO:0000256" key="1">
    <source>
        <dbReference type="ARBA" id="ARBA00004123"/>
    </source>
</evidence>
<dbReference type="SUPFAM" id="SSF50494">
    <property type="entry name" value="Trypsin-like serine proteases"/>
    <property type="match status" value="1"/>
</dbReference>
<protein>
    <recommendedName>
        <fullName evidence="13">Activating transcription factor 1</fullName>
    </recommendedName>
</protein>
<dbReference type="GO" id="GO:0000978">
    <property type="term" value="F:RNA polymerase II cis-regulatory region sequence-specific DNA binding"/>
    <property type="evidence" value="ECO:0007669"/>
    <property type="project" value="TreeGrafter"/>
</dbReference>
<evidence type="ECO:0000256" key="8">
    <source>
        <dbReference type="SAM" id="MobiDB-lite"/>
    </source>
</evidence>
<feature type="region of interest" description="Disordered" evidence="8">
    <location>
        <begin position="67"/>
        <end position="96"/>
    </location>
</feature>
<dbReference type="Proteomes" id="UP000472268">
    <property type="component" value="Chromosome 10"/>
</dbReference>
<dbReference type="GO" id="GO:0006508">
    <property type="term" value="P:proteolysis"/>
    <property type="evidence" value="ECO:0007669"/>
    <property type="project" value="InterPro"/>
</dbReference>
<evidence type="ECO:0000256" key="5">
    <source>
        <dbReference type="ARBA" id="ARBA00023163"/>
    </source>
</evidence>
<proteinExistence type="inferred from homology"/>
<dbReference type="Pfam" id="PF02173">
    <property type="entry name" value="pKID"/>
    <property type="match status" value="1"/>
</dbReference>
<evidence type="ECO:0000256" key="4">
    <source>
        <dbReference type="ARBA" id="ARBA00023157"/>
    </source>
</evidence>
<evidence type="ECO:0000259" key="10">
    <source>
        <dbReference type="PROSITE" id="PS50953"/>
    </source>
</evidence>
<feature type="region of interest" description="Disordered" evidence="8">
    <location>
        <begin position="111"/>
        <end position="132"/>
    </location>
</feature>
<reference evidence="11" key="3">
    <citation type="submission" date="2025-09" db="UniProtKB">
        <authorList>
            <consortium name="Ensembl"/>
        </authorList>
    </citation>
    <scope>IDENTIFICATION</scope>
</reference>
<dbReference type="InterPro" id="IPR043504">
    <property type="entry name" value="Peptidase_S1_PA_chymotrypsin"/>
</dbReference>